<dbReference type="Gene3D" id="2.60.40.3630">
    <property type="match status" value="1"/>
</dbReference>
<gene>
    <name evidence="2" type="ORF">GND95_06015</name>
</gene>
<evidence type="ECO:0000313" key="3">
    <source>
        <dbReference type="Proteomes" id="UP000483018"/>
    </source>
</evidence>
<dbReference type="Proteomes" id="UP000483018">
    <property type="component" value="Unassembled WGS sequence"/>
</dbReference>
<evidence type="ECO:0000256" key="1">
    <source>
        <dbReference type="SAM" id="SignalP"/>
    </source>
</evidence>
<feature type="chain" id="PRO_5028856513" description="SH3 domain-containing protein" evidence="1">
    <location>
        <begin position="26"/>
        <end position="354"/>
    </location>
</feature>
<reference evidence="2 3" key="1">
    <citation type="submission" date="2019-12" db="EMBL/GenBank/DDBJ databases">
        <title>Defluviitalea raffinosedens, isolated from a biogas fermenter, genome sequencing and characterization.</title>
        <authorList>
            <person name="Rettenmaier R."/>
            <person name="Schneider M."/>
            <person name="Neuhaus K."/>
            <person name="Liebl W."/>
            <person name="Zverlov V."/>
        </authorList>
    </citation>
    <scope>NUCLEOTIDE SEQUENCE [LARGE SCALE GENOMIC DNA]</scope>
    <source>
        <strain evidence="2 3">249c-K6</strain>
    </source>
</reference>
<evidence type="ECO:0008006" key="4">
    <source>
        <dbReference type="Google" id="ProtNLM"/>
    </source>
</evidence>
<dbReference type="AlphaFoldDB" id="A0A7C8HET6"/>
<evidence type="ECO:0000313" key="2">
    <source>
        <dbReference type="EMBL" id="KAE9634865.1"/>
    </source>
</evidence>
<name>A0A7C8HET6_9FIRM</name>
<dbReference type="Gene3D" id="2.80.10.50">
    <property type="match status" value="1"/>
</dbReference>
<organism evidence="2 3">
    <name type="scientific">Defluviitalea raffinosedens</name>
    <dbReference type="NCBI Taxonomy" id="1450156"/>
    <lineage>
        <taxon>Bacteria</taxon>
        <taxon>Bacillati</taxon>
        <taxon>Bacillota</taxon>
        <taxon>Clostridia</taxon>
        <taxon>Lachnospirales</taxon>
        <taxon>Defluviitaleaceae</taxon>
        <taxon>Defluviitalea</taxon>
    </lineage>
</organism>
<comment type="caution">
    <text evidence="2">The sequence shown here is derived from an EMBL/GenBank/DDBJ whole genome shotgun (WGS) entry which is preliminary data.</text>
</comment>
<accession>A0A7C8HET6</accession>
<feature type="signal peptide" evidence="1">
    <location>
        <begin position="1"/>
        <end position="25"/>
    </location>
</feature>
<dbReference type="EMBL" id="WSLF01000004">
    <property type="protein sequence ID" value="KAE9634865.1"/>
    <property type="molecule type" value="Genomic_DNA"/>
</dbReference>
<sequence>MKKKIISSMLMVCILLGILPNTMYAATNNTAKPSAGWHYLRIMWNYLNVDKDGNIELRNKTNTKEGNTKFRIHDCGNGDYEFELEDGRYLGLEITQEEMAKNPDKLNELRVKAVKKDAKKYMTVWNVYSENNYDLFNLRPRMNKDYVVNASGEKKEDGTAIIVWKHADPWICAANPTPDAPHHAEIRFIPILPAVFSVRYNNTPYRDKPDGKILGEFGSGQKVWVTRIDGNWATIKYKDKEYSMWAPKLTGVDPTVTAPIVLKSMPSKDSYKVGETFDIKGLNVVNITDGKETTVNSDLKYYMQEVVYSKDGSYKLKDPVEIKPGYKFNNKLEASIEIKYQGVSLQFYSIEIIK</sequence>
<proteinExistence type="predicted"/>
<keyword evidence="3" id="KW-1185">Reference proteome</keyword>
<dbReference type="OrthoDB" id="210273at2"/>
<dbReference type="RefSeq" id="WP_158739954.1">
    <property type="nucleotide sequence ID" value="NZ_WSLF01000004.1"/>
</dbReference>
<protein>
    <recommendedName>
        <fullName evidence="4">SH3 domain-containing protein</fullName>
    </recommendedName>
</protein>
<keyword evidence="1" id="KW-0732">Signal</keyword>